<gene>
    <name evidence="1" type="ORF">K466DRAFT_606455</name>
</gene>
<proteinExistence type="predicted"/>
<protein>
    <submittedName>
        <fullName evidence="1">Uncharacterized protein</fullName>
    </submittedName>
</protein>
<name>A0A5C3NNE4_9APHY</name>
<dbReference type="EMBL" id="ML212203">
    <property type="protein sequence ID" value="TFK79026.1"/>
    <property type="molecule type" value="Genomic_DNA"/>
</dbReference>
<organism evidence="1 2">
    <name type="scientific">Polyporus arcularius HHB13444</name>
    <dbReference type="NCBI Taxonomy" id="1314778"/>
    <lineage>
        <taxon>Eukaryota</taxon>
        <taxon>Fungi</taxon>
        <taxon>Dikarya</taxon>
        <taxon>Basidiomycota</taxon>
        <taxon>Agaricomycotina</taxon>
        <taxon>Agaricomycetes</taxon>
        <taxon>Polyporales</taxon>
        <taxon>Polyporaceae</taxon>
        <taxon>Polyporus</taxon>
    </lineage>
</organism>
<dbReference type="AlphaFoldDB" id="A0A5C3NNE4"/>
<dbReference type="Proteomes" id="UP000308197">
    <property type="component" value="Unassembled WGS sequence"/>
</dbReference>
<evidence type="ECO:0000313" key="1">
    <source>
        <dbReference type="EMBL" id="TFK79026.1"/>
    </source>
</evidence>
<sequence>MPPARADVAITPQNTLLALPLPTLLERLARLLRGERQANHLYIGNIVLQECLATPGLSDLSMPVLASLVTAILDCASEFPSRAHTSVHSAPAERTMARGARARHGSLGALESDGWTSSVGQTFHVSAITYPDGHRYMIPRPRSVAPLPRVEVLVLDDVGNNGINVDNEEFDDDTPPPLVDL</sequence>
<dbReference type="InParanoid" id="A0A5C3NNE4"/>
<reference evidence="1 2" key="1">
    <citation type="journal article" date="2019" name="Nat. Ecol. Evol.">
        <title>Megaphylogeny resolves global patterns of mushroom evolution.</title>
        <authorList>
            <person name="Varga T."/>
            <person name="Krizsan K."/>
            <person name="Foldi C."/>
            <person name="Dima B."/>
            <person name="Sanchez-Garcia M."/>
            <person name="Sanchez-Ramirez S."/>
            <person name="Szollosi G.J."/>
            <person name="Szarkandi J.G."/>
            <person name="Papp V."/>
            <person name="Albert L."/>
            <person name="Andreopoulos W."/>
            <person name="Angelini C."/>
            <person name="Antonin V."/>
            <person name="Barry K.W."/>
            <person name="Bougher N.L."/>
            <person name="Buchanan P."/>
            <person name="Buyck B."/>
            <person name="Bense V."/>
            <person name="Catcheside P."/>
            <person name="Chovatia M."/>
            <person name="Cooper J."/>
            <person name="Damon W."/>
            <person name="Desjardin D."/>
            <person name="Finy P."/>
            <person name="Geml J."/>
            <person name="Haridas S."/>
            <person name="Hughes K."/>
            <person name="Justo A."/>
            <person name="Karasinski D."/>
            <person name="Kautmanova I."/>
            <person name="Kiss B."/>
            <person name="Kocsube S."/>
            <person name="Kotiranta H."/>
            <person name="LaButti K.M."/>
            <person name="Lechner B.E."/>
            <person name="Liimatainen K."/>
            <person name="Lipzen A."/>
            <person name="Lukacs Z."/>
            <person name="Mihaltcheva S."/>
            <person name="Morgado L.N."/>
            <person name="Niskanen T."/>
            <person name="Noordeloos M.E."/>
            <person name="Ohm R.A."/>
            <person name="Ortiz-Santana B."/>
            <person name="Ovrebo C."/>
            <person name="Racz N."/>
            <person name="Riley R."/>
            <person name="Savchenko A."/>
            <person name="Shiryaev A."/>
            <person name="Soop K."/>
            <person name="Spirin V."/>
            <person name="Szebenyi C."/>
            <person name="Tomsovsky M."/>
            <person name="Tulloss R.E."/>
            <person name="Uehling J."/>
            <person name="Grigoriev I.V."/>
            <person name="Vagvolgyi C."/>
            <person name="Papp T."/>
            <person name="Martin F.M."/>
            <person name="Miettinen O."/>
            <person name="Hibbett D.S."/>
            <person name="Nagy L.G."/>
        </authorList>
    </citation>
    <scope>NUCLEOTIDE SEQUENCE [LARGE SCALE GENOMIC DNA]</scope>
    <source>
        <strain evidence="1 2">HHB13444</strain>
    </source>
</reference>
<accession>A0A5C3NNE4</accession>
<keyword evidence="2" id="KW-1185">Reference proteome</keyword>
<evidence type="ECO:0000313" key="2">
    <source>
        <dbReference type="Proteomes" id="UP000308197"/>
    </source>
</evidence>